<dbReference type="EMBL" id="FNQO01000001">
    <property type="protein sequence ID" value="SDZ91501.1"/>
    <property type="molecule type" value="Genomic_DNA"/>
</dbReference>
<dbReference type="RefSeq" id="WP_091386056.1">
    <property type="nucleotide sequence ID" value="NZ_FNQO01000001.1"/>
</dbReference>
<sequence length="586" mass="64798">MADRQSSRVGGTLFGGLFFCMGFGFFVGLVGLTLIDRVDMRDWQPMQAEILSTELKTHRDSDGGTTYKATANYQYVYNGRSYRGDRVSVHTGSDNFGNYQQEMHHRLTAAKRQGRPVRGWIDPDNPGESVLDRELRWLLVVFPTMLCSVFMIIGAGILYLTWSKEAEPDPEVLSNTPWLARPEWSPEGIYSSNRLMVGVAWFIALAVNTISLPCATIGLELLGKGNYAGLLLLLVGLFGFYILYRAIRKTLEHRRFGRVPVVLDPFPGEIGGQVRGYVQFMTWLDASSRFRVTLQQMKTETTRSGNKTSTKNTSLWELSGSGTIKSGARGSRVYFAIEVPAGMPPSRTSDGNGYWWNLEVHGDMPGVDFNRSYEIPVFDTGAPVSVPAQAGVKVATAETDFTAQLEAMLDVEQRDGGVLVRQAPGKQSLAWPLVIFGLLFGGIGIGLGFTEAPLLFPIVFSAFGLLFAALGINMLVTGYETFIGRDSVVHKVFRRGREKKQLVWPRSTLRGLCLHKNGSSTSDGKTTEYFDLLLQNGSGETLKVSCGIAGRLPANQLLESMSLLTGVDRLDEYKTRVQLKKEQMQA</sequence>
<feature type="transmembrane region" description="Helical" evidence="1">
    <location>
        <begin position="455"/>
        <end position="476"/>
    </location>
</feature>
<accession>A0A1H3WXP3</accession>
<dbReference type="OrthoDB" id="6402665at2"/>
<dbReference type="InterPro" id="IPR021994">
    <property type="entry name" value="DUF3592"/>
</dbReference>
<organism evidence="3 4">
    <name type="scientific">Microbulbifer marinus</name>
    <dbReference type="NCBI Taxonomy" id="658218"/>
    <lineage>
        <taxon>Bacteria</taxon>
        <taxon>Pseudomonadati</taxon>
        <taxon>Pseudomonadota</taxon>
        <taxon>Gammaproteobacteria</taxon>
        <taxon>Cellvibrionales</taxon>
        <taxon>Microbulbiferaceae</taxon>
        <taxon>Microbulbifer</taxon>
    </lineage>
</organism>
<dbReference type="AlphaFoldDB" id="A0A1H3WXP3"/>
<feature type="transmembrane region" description="Helical" evidence="1">
    <location>
        <begin position="12"/>
        <end position="35"/>
    </location>
</feature>
<dbReference type="Proteomes" id="UP000198658">
    <property type="component" value="Unassembled WGS sequence"/>
</dbReference>
<dbReference type="STRING" id="658218.SAMN05216562_1181"/>
<evidence type="ECO:0000256" key="1">
    <source>
        <dbReference type="SAM" id="Phobius"/>
    </source>
</evidence>
<gene>
    <name evidence="3" type="ORF">SAMN05216562_1181</name>
</gene>
<feature type="transmembrane region" description="Helical" evidence="1">
    <location>
        <begin position="137"/>
        <end position="160"/>
    </location>
</feature>
<evidence type="ECO:0000313" key="4">
    <source>
        <dbReference type="Proteomes" id="UP000198658"/>
    </source>
</evidence>
<keyword evidence="1" id="KW-1133">Transmembrane helix</keyword>
<protein>
    <recommendedName>
        <fullName evidence="2">DUF3592 domain-containing protein</fullName>
    </recommendedName>
</protein>
<name>A0A1H3WXP3_9GAMM</name>
<keyword evidence="1" id="KW-0472">Membrane</keyword>
<evidence type="ECO:0000259" key="2">
    <source>
        <dbReference type="Pfam" id="PF12158"/>
    </source>
</evidence>
<evidence type="ECO:0000313" key="3">
    <source>
        <dbReference type="EMBL" id="SDZ91501.1"/>
    </source>
</evidence>
<feature type="domain" description="DUF3592" evidence="2">
    <location>
        <begin position="47"/>
        <end position="135"/>
    </location>
</feature>
<keyword evidence="4" id="KW-1185">Reference proteome</keyword>
<feature type="transmembrane region" description="Helical" evidence="1">
    <location>
        <begin position="429"/>
        <end position="449"/>
    </location>
</feature>
<feature type="transmembrane region" description="Helical" evidence="1">
    <location>
        <begin position="195"/>
        <end position="219"/>
    </location>
</feature>
<dbReference type="Pfam" id="PF12158">
    <property type="entry name" value="DUF3592"/>
    <property type="match status" value="1"/>
</dbReference>
<keyword evidence="1" id="KW-0812">Transmembrane</keyword>
<proteinExistence type="predicted"/>
<feature type="transmembrane region" description="Helical" evidence="1">
    <location>
        <begin position="225"/>
        <end position="244"/>
    </location>
</feature>
<reference evidence="4" key="1">
    <citation type="submission" date="2016-10" db="EMBL/GenBank/DDBJ databases">
        <authorList>
            <person name="Varghese N."/>
            <person name="Submissions S."/>
        </authorList>
    </citation>
    <scope>NUCLEOTIDE SEQUENCE [LARGE SCALE GENOMIC DNA]</scope>
    <source>
        <strain evidence="4">CGMCC 1.10657</strain>
    </source>
</reference>